<sequence>MWQVLPLVPPEEEGWSPYSSTDALCGNDLMISLDLLVREGLLSSAERPQPLPLAGRCDFDAVAERKRPLIARAARRLVGLEAPPEGAEGPSEMLLEAFEAFKADEMTASWLPDSALFAAACARNEGSWWEWPAELRDREPAALEALREDAAEDIAVFVATQFLFHDQWQALHKYANSLDISIVGDMPIYVGGHSSDVWASRELFALDQTTGEAAEVSGVPPDAFSATGQLWGSPLYDWEAHEAEGYAWWSRRLGVSLGLVDEMRIDHFRALAGYYAIDGKADTAMEGTWRMGPRMGFFEGIEKRLGAVRKYLIAEDLGVITPDVDKLRREIGAPGMVVLLFAWGGSWTNTHMPHNHQENSVCYPGTHDNDTVAGWYAEADEETLAQVDAYMGTAGMTPAQVADKFVRAAMASPARISIVQMQDLLGLENAAGRMNTPAVGTGNWGWRLTSQDIARLGDVSKTIRGVTDASGRSTPAKPKAAAKKKAAGAAAADAEVSAAADEP</sequence>
<accession>A0A7S3C2I9</accession>
<dbReference type="AlphaFoldDB" id="A0A7S3C2I9"/>
<dbReference type="EC" id="2.4.1.25" evidence="3 9"/>
<keyword evidence="6 9" id="KW-0119">Carbohydrate metabolism</keyword>
<feature type="region of interest" description="Disordered" evidence="10">
    <location>
        <begin position="466"/>
        <end position="503"/>
    </location>
</feature>
<dbReference type="EMBL" id="HBHY01021240">
    <property type="protein sequence ID" value="CAE0152167.1"/>
    <property type="molecule type" value="Transcribed_RNA"/>
</dbReference>
<evidence type="ECO:0000256" key="7">
    <source>
        <dbReference type="ARBA" id="ARBA00031423"/>
    </source>
</evidence>
<dbReference type="GO" id="GO:0004134">
    <property type="term" value="F:4-alpha-glucanotransferase activity"/>
    <property type="evidence" value="ECO:0007669"/>
    <property type="project" value="UniProtKB-EC"/>
</dbReference>
<dbReference type="InterPro" id="IPR017853">
    <property type="entry name" value="GH"/>
</dbReference>
<evidence type="ECO:0000256" key="5">
    <source>
        <dbReference type="ARBA" id="ARBA00022679"/>
    </source>
</evidence>
<dbReference type="InterPro" id="IPR003385">
    <property type="entry name" value="Glyco_hydro_77"/>
</dbReference>
<dbReference type="NCBIfam" id="TIGR00217">
    <property type="entry name" value="malQ"/>
    <property type="match status" value="1"/>
</dbReference>
<feature type="compositionally biased region" description="Low complexity" evidence="10">
    <location>
        <begin position="487"/>
        <end position="503"/>
    </location>
</feature>
<keyword evidence="5 9" id="KW-0808">Transferase</keyword>
<evidence type="ECO:0000256" key="3">
    <source>
        <dbReference type="ARBA" id="ARBA00012560"/>
    </source>
</evidence>
<evidence type="ECO:0000313" key="11">
    <source>
        <dbReference type="EMBL" id="CAE0152167.1"/>
    </source>
</evidence>
<name>A0A7S3C2I9_9VIRI</name>
<evidence type="ECO:0000256" key="8">
    <source>
        <dbReference type="ARBA" id="ARBA00031501"/>
    </source>
</evidence>
<dbReference type="Pfam" id="PF02446">
    <property type="entry name" value="Glyco_hydro_77"/>
    <property type="match status" value="1"/>
</dbReference>
<dbReference type="Gene3D" id="3.20.20.80">
    <property type="entry name" value="Glycosidases"/>
    <property type="match status" value="1"/>
</dbReference>
<gene>
    <name evidence="11" type="ORF">PSIN1315_LOCUS13601</name>
</gene>
<evidence type="ECO:0000256" key="2">
    <source>
        <dbReference type="ARBA" id="ARBA00005684"/>
    </source>
</evidence>
<proteinExistence type="inferred from homology"/>
<comment type="catalytic activity">
    <reaction evidence="1 9">
        <text>Transfers a segment of a (1-&gt;4)-alpha-D-glucan to a new position in an acceptor, which may be glucose or a (1-&gt;4)-alpha-D-glucan.</text>
        <dbReference type="EC" id="2.4.1.25"/>
    </reaction>
</comment>
<evidence type="ECO:0000256" key="9">
    <source>
        <dbReference type="RuleBase" id="RU361207"/>
    </source>
</evidence>
<evidence type="ECO:0000256" key="4">
    <source>
        <dbReference type="ARBA" id="ARBA00022676"/>
    </source>
</evidence>
<keyword evidence="4 9" id="KW-0328">Glycosyltransferase</keyword>
<dbReference type="NCBIfam" id="NF011080">
    <property type="entry name" value="PRK14508.1-3"/>
    <property type="match status" value="1"/>
</dbReference>
<evidence type="ECO:0000256" key="6">
    <source>
        <dbReference type="ARBA" id="ARBA00023277"/>
    </source>
</evidence>
<reference evidence="11" key="1">
    <citation type="submission" date="2021-01" db="EMBL/GenBank/DDBJ databases">
        <authorList>
            <person name="Corre E."/>
            <person name="Pelletier E."/>
            <person name="Niang G."/>
            <person name="Scheremetjew M."/>
            <person name="Finn R."/>
            <person name="Kale V."/>
            <person name="Holt S."/>
            <person name="Cochrane G."/>
            <person name="Meng A."/>
            <person name="Brown T."/>
            <person name="Cohen L."/>
        </authorList>
    </citation>
    <scope>NUCLEOTIDE SEQUENCE</scope>
    <source>
        <strain evidence="11">RCC927</strain>
    </source>
</reference>
<organism evidence="11">
    <name type="scientific">Prasinoderma singulare</name>
    <dbReference type="NCBI Taxonomy" id="676789"/>
    <lineage>
        <taxon>Eukaryota</taxon>
        <taxon>Viridiplantae</taxon>
        <taxon>Prasinodermophyta</taxon>
        <taxon>Prasinodermophyceae</taxon>
        <taxon>Prasinodermales</taxon>
        <taxon>Prasinodermaceae</taxon>
        <taxon>Prasinoderma</taxon>
    </lineage>
</organism>
<dbReference type="PANTHER" id="PTHR32438:SF5">
    <property type="entry name" value="4-ALPHA-GLUCANOTRANSFERASE DPE1, CHLOROPLASTIC_AMYLOPLASTIC"/>
    <property type="match status" value="1"/>
</dbReference>
<dbReference type="GO" id="GO:0005975">
    <property type="term" value="P:carbohydrate metabolic process"/>
    <property type="evidence" value="ECO:0007669"/>
    <property type="project" value="InterPro"/>
</dbReference>
<dbReference type="PANTHER" id="PTHR32438">
    <property type="entry name" value="4-ALPHA-GLUCANOTRANSFERASE DPE1, CHLOROPLASTIC/AMYLOPLASTIC"/>
    <property type="match status" value="1"/>
</dbReference>
<protein>
    <recommendedName>
        <fullName evidence="3 9">4-alpha-glucanotransferase</fullName>
        <ecNumber evidence="3 9">2.4.1.25</ecNumber>
    </recommendedName>
    <alternativeName>
        <fullName evidence="7 9">Amylomaltase</fullName>
    </alternativeName>
    <alternativeName>
        <fullName evidence="8 9">Disproportionating enzyme</fullName>
    </alternativeName>
</protein>
<comment type="similarity">
    <text evidence="2 9">Belongs to the disproportionating enzyme family.</text>
</comment>
<dbReference type="SUPFAM" id="SSF51445">
    <property type="entry name" value="(Trans)glycosidases"/>
    <property type="match status" value="1"/>
</dbReference>
<evidence type="ECO:0000256" key="10">
    <source>
        <dbReference type="SAM" id="MobiDB-lite"/>
    </source>
</evidence>
<evidence type="ECO:0000256" key="1">
    <source>
        <dbReference type="ARBA" id="ARBA00000439"/>
    </source>
</evidence>